<accession>A0ABU6YHL2</accession>
<comment type="subcellular location">
    <subcellularLocation>
        <location evidence="1">Nucleus</location>
    </subcellularLocation>
</comment>
<evidence type="ECO:0000256" key="2">
    <source>
        <dbReference type="ARBA" id="ARBA00022723"/>
    </source>
</evidence>
<organism evidence="9 10">
    <name type="scientific">Stylosanthes scabra</name>
    <dbReference type="NCBI Taxonomy" id="79078"/>
    <lineage>
        <taxon>Eukaryota</taxon>
        <taxon>Viridiplantae</taxon>
        <taxon>Streptophyta</taxon>
        <taxon>Embryophyta</taxon>
        <taxon>Tracheophyta</taxon>
        <taxon>Spermatophyta</taxon>
        <taxon>Magnoliopsida</taxon>
        <taxon>eudicotyledons</taxon>
        <taxon>Gunneridae</taxon>
        <taxon>Pentapetalae</taxon>
        <taxon>rosids</taxon>
        <taxon>fabids</taxon>
        <taxon>Fabales</taxon>
        <taxon>Fabaceae</taxon>
        <taxon>Papilionoideae</taxon>
        <taxon>50 kb inversion clade</taxon>
        <taxon>dalbergioids sensu lato</taxon>
        <taxon>Dalbergieae</taxon>
        <taxon>Pterocarpus clade</taxon>
        <taxon>Stylosanthes</taxon>
    </lineage>
</organism>
<evidence type="ECO:0000256" key="3">
    <source>
        <dbReference type="ARBA" id="ARBA00022771"/>
    </source>
</evidence>
<proteinExistence type="predicted"/>
<evidence type="ECO:0000313" key="10">
    <source>
        <dbReference type="Proteomes" id="UP001341840"/>
    </source>
</evidence>
<dbReference type="InterPro" id="IPR013087">
    <property type="entry name" value="Znf_C2H2_type"/>
</dbReference>
<comment type="caution">
    <text evidence="9">The sequence shown here is derived from an EMBL/GenBank/DDBJ whole genome shotgun (WGS) entry which is preliminary data.</text>
</comment>
<feature type="domain" description="C2H2-type" evidence="8">
    <location>
        <begin position="128"/>
        <end position="155"/>
    </location>
</feature>
<evidence type="ECO:0000256" key="5">
    <source>
        <dbReference type="ARBA" id="ARBA00023242"/>
    </source>
</evidence>
<dbReference type="PROSITE" id="PS50157">
    <property type="entry name" value="ZINC_FINGER_C2H2_2"/>
    <property type="match status" value="1"/>
</dbReference>
<dbReference type="Gene3D" id="3.30.160.60">
    <property type="entry name" value="Classic Zinc Finger"/>
    <property type="match status" value="1"/>
</dbReference>
<evidence type="ECO:0000259" key="8">
    <source>
        <dbReference type="PROSITE" id="PS50157"/>
    </source>
</evidence>
<feature type="region of interest" description="Disordered" evidence="7">
    <location>
        <begin position="1"/>
        <end position="59"/>
    </location>
</feature>
<keyword evidence="5" id="KW-0539">Nucleus</keyword>
<dbReference type="EMBL" id="JASCZI010241948">
    <property type="protein sequence ID" value="MED6208588.1"/>
    <property type="molecule type" value="Genomic_DNA"/>
</dbReference>
<name>A0ABU6YHL2_9FABA</name>
<evidence type="ECO:0000256" key="6">
    <source>
        <dbReference type="PROSITE-ProRule" id="PRU00042"/>
    </source>
</evidence>
<sequence length="309" mass="33984">METLLLSNRKSYFSSTPPSPCTPLQNPQENKNQQSLEDEEVEEKERKMDHNNNNNNNALLSLDLNVSGGNINDDDLDDGFRELNLITSLDMGWSKNKTDNNNNSSSEEKEPSQFGGGSSSSDIEPRIFSCNYCQRKFYSSQALGGHQNAHKRERSIAKRGHRFGTQIVSSAAAFGMIPLRYASSTASIASLPLHGSRGACGSRGLGIQAHAMVHKPSNLVHSSGHHHGWSRPLIDQQPGVAKLAVADFHRTTSPLTASRGSVGRFEVNTLMNSASASKEISEFLLSNNGNHHHHHHQDEMKHLDLSLKL</sequence>
<dbReference type="SUPFAM" id="SSF57667">
    <property type="entry name" value="beta-beta-alpha zinc fingers"/>
    <property type="match status" value="1"/>
</dbReference>
<dbReference type="InterPro" id="IPR036236">
    <property type="entry name" value="Znf_C2H2_sf"/>
</dbReference>
<keyword evidence="3 6" id="KW-0863">Zinc-finger</keyword>
<dbReference type="PANTHER" id="PTHR47287:SF17">
    <property type="entry name" value="C2H2 AND C2HC ZINC FINGERS SUPERFAMILY PROTEIN"/>
    <property type="match status" value="1"/>
</dbReference>
<evidence type="ECO:0000256" key="1">
    <source>
        <dbReference type="ARBA" id="ARBA00004123"/>
    </source>
</evidence>
<gene>
    <name evidence="9" type="ORF">PIB30_046652</name>
</gene>
<evidence type="ECO:0000256" key="4">
    <source>
        <dbReference type="ARBA" id="ARBA00022833"/>
    </source>
</evidence>
<evidence type="ECO:0000313" key="9">
    <source>
        <dbReference type="EMBL" id="MED6208588.1"/>
    </source>
</evidence>
<protein>
    <recommendedName>
        <fullName evidence="8">C2H2-type domain-containing protein</fullName>
    </recommendedName>
</protein>
<keyword evidence="10" id="KW-1185">Reference proteome</keyword>
<evidence type="ECO:0000256" key="7">
    <source>
        <dbReference type="SAM" id="MobiDB-lite"/>
    </source>
</evidence>
<feature type="region of interest" description="Disordered" evidence="7">
    <location>
        <begin position="92"/>
        <end position="121"/>
    </location>
</feature>
<dbReference type="PROSITE" id="PS00028">
    <property type="entry name" value="ZINC_FINGER_C2H2_1"/>
    <property type="match status" value="1"/>
</dbReference>
<keyword evidence="4" id="KW-0862">Zinc</keyword>
<feature type="compositionally biased region" description="Basic and acidic residues" evidence="7">
    <location>
        <begin position="296"/>
        <end position="309"/>
    </location>
</feature>
<dbReference type="InterPro" id="IPR044246">
    <property type="entry name" value="ZFP3-like"/>
</dbReference>
<keyword evidence="2" id="KW-0479">Metal-binding</keyword>
<dbReference type="PANTHER" id="PTHR47287">
    <property type="entry name" value="C2H2 AND C2HC ZINC FINGERS SUPERFAMILY PROTEIN"/>
    <property type="match status" value="1"/>
</dbReference>
<dbReference type="Proteomes" id="UP001341840">
    <property type="component" value="Unassembled WGS sequence"/>
</dbReference>
<reference evidence="9 10" key="1">
    <citation type="journal article" date="2023" name="Plants (Basel)">
        <title>Bridging the Gap: Combining Genomics and Transcriptomics Approaches to Understand Stylosanthes scabra, an Orphan Legume from the Brazilian Caatinga.</title>
        <authorList>
            <person name="Ferreira-Neto J.R.C."/>
            <person name="da Silva M.D."/>
            <person name="Binneck E."/>
            <person name="de Melo N.F."/>
            <person name="da Silva R.H."/>
            <person name="de Melo A.L.T.M."/>
            <person name="Pandolfi V."/>
            <person name="Bustamante F.O."/>
            <person name="Brasileiro-Vidal A.C."/>
            <person name="Benko-Iseppon A.M."/>
        </authorList>
    </citation>
    <scope>NUCLEOTIDE SEQUENCE [LARGE SCALE GENOMIC DNA]</scope>
    <source>
        <tissue evidence="9">Leaves</tissue>
    </source>
</reference>
<feature type="compositionally biased region" description="Polar residues" evidence="7">
    <location>
        <begin position="1"/>
        <end position="35"/>
    </location>
</feature>
<feature type="region of interest" description="Disordered" evidence="7">
    <location>
        <begin position="287"/>
        <end position="309"/>
    </location>
</feature>